<sequence length="1225" mass="134371">MFVKKRTLLFLSLCASALNAQLVQADMVNAPSSQVSSAQVAETGGQLSVVDEAGQIKAILSNIQGEIIGVTAQFSSETNSGITVTFSMDEQGRYVAVLDRSAFAEEDQVFSLKLTAQLTDGSFQTLSDYSFEWKKDVVSVAEKPTALDNSDATPSKIEEEATSTTTSSTVNSSLTAGATSSTSNSLTRSSSNTIAGSSNGSTSVPSARVSTASSSVNVTQPTGTITIENRNDAQGTFDVRVNNVSSPKDISSVILPTWSQSDDLRWYEATRQSDGSYKLTVNKKDHKYRTGTYTVHLYYKDSNGGLTGAGGTTTHLSEVKPTGTITIENRNDAQGTFDVRVTNVSSPKDIASVILPTWSQTDDLRWYEATRQSDGSYKLTVNKKDHKYRTGTYTVHLYYKDSNGGLTGAGGTTTHLSEVKPTGTITIENRNDAQGTFDVRVTNVSSPKDIASVILPTWSQTDDLRWYEATRQSDGSYKLTVNKKDHKYRTGTYTVHLYYKDSNGGLTGAGGTTTHLSEVKPTGTITIENRNDAQGTFDVRVTNVSSPKDIASVILPTWSQTDDLRWYEAKRQADGSYKLTVNKRDHKYRTGTYTVHLYYKDSNGGLTGAGGTTTHLSEVKPTGTITIENRNDAQGTFDVRVTNVSSPKDIASVILPTWSQTDDLRWYEAKRQADGSYKLTVNKRDHKYRTGTYTVHLYYKDSNGGLTGAGGTTTHLSEVKPTGTITIENRNDAQGTFDVRVTNISSPKDIASVILPTWSQTDDLRWYEATRQSDGSYKLTVNKKDHKYRTGTYTVHLYYKDSNGGLTGAGGTTTHLSEVKPTGTITIENRNDAQGTFDVRVTNVSSPKDISSVILPTWSQTDDLRWYEATRQSDGSYKLTVNKKDHKYRTGTYTVHLYYKDSNGGLTGAGGTTTHLSEVKPAGTITIENRNDAQGTFDVRVTNVSSPKDIASVILPTWSQTDDLRWYEATRQSDGSYKLTVNKKDHKYRTGTYTVHLYYKDSNGGLTGAGGTTTHLSNPSAQRSYTVYIDPGHGGRDSGASYGGVHEKNLALSVSNKLRENLLQYGINVLMTRTGDYDVDFKTERSRMTNASNADLFISIHFNATGAGVSNATGIETYWYQYNPEYQPKINKEMHNNPTRLAESEILANKVQESLIKETGAVNRGVRRETFAVLRETAIPAILVELGFMDNPSELQVIKQDSYHTRLAKALAQGVMNWYGAVEGK</sequence>
<evidence type="ECO:0000256" key="1">
    <source>
        <dbReference type="ARBA" id="ARBA00022801"/>
    </source>
</evidence>
<dbReference type="Pfam" id="PF01520">
    <property type="entry name" value="Amidase_3"/>
    <property type="match status" value="1"/>
</dbReference>
<dbReference type="Gene3D" id="3.40.630.40">
    <property type="entry name" value="Zn-dependent exopeptidases"/>
    <property type="match status" value="1"/>
</dbReference>
<feature type="compositionally biased region" description="Polar residues" evidence="2">
    <location>
        <begin position="194"/>
        <end position="215"/>
    </location>
</feature>
<evidence type="ECO:0000259" key="4">
    <source>
        <dbReference type="SMART" id="SM00646"/>
    </source>
</evidence>
<evidence type="ECO:0000313" key="6">
    <source>
        <dbReference type="Proteomes" id="UP001276229"/>
    </source>
</evidence>
<dbReference type="GO" id="GO:0009253">
    <property type="term" value="P:peptidoglycan catabolic process"/>
    <property type="evidence" value="ECO:0007669"/>
    <property type="project" value="InterPro"/>
</dbReference>
<protein>
    <submittedName>
        <fullName evidence="5">GBS Bsp-like repeat-containing protein</fullName>
    </submittedName>
</protein>
<dbReference type="EMBL" id="JAUTFL010000005">
    <property type="protein sequence ID" value="MDW8645190.1"/>
    <property type="molecule type" value="Genomic_DNA"/>
</dbReference>
<dbReference type="CDD" id="cd02696">
    <property type="entry name" value="MurNAc-LAA"/>
    <property type="match status" value="1"/>
</dbReference>
<evidence type="ECO:0000256" key="2">
    <source>
        <dbReference type="SAM" id="MobiDB-lite"/>
    </source>
</evidence>
<dbReference type="Gene3D" id="2.60.40.3760">
    <property type="match status" value="8"/>
</dbReference>
<dbReference type="GO" id="GO:0030288">
    <property type="term" value="C:outer membrane-bounded periplasmic space"/>
    <property type="evidence" value="ECO:0007669"/>
    <property type="project" value="TreeGrafter"/>
</dbReference>
<dbReference type="SMART" id="SM00646">
    <property type="entry name" value="Ami_3"/>
    <property type="match status" value="1"/>
</dbReference>
<keyword evidence="3" id="KW-0732">Signal</keyword>
<dbReference type="PANTHER" id="PTHR30404">
    <property type="entry name" value="N-ACETYLMURAMOYL-L-ALANINE AMIDASE"/>
    <property type="match status" value="1"/>
</dbReference>
<dbReference type="PANTHER" id="PTHR30404:SF0">
    <property type="entry name" value="N-ACETYLMURAMOYL-L-ALANINE AMIDASE AMIC"/>
    <property type="match status" value="1"/>
</dbReference>
<keyword evidence="1" id="KW-0378">Hydrolase</keyword>
<feature type="compositionally biased region" description="Low complexity" evidence="2">
    <location>
        <begin position="162"/>
        <end position="193"/>
    </location>
</feature>
<dbReference type="AlphaFoldDB" id="A0AAJ2PHD3"/>
<comment type="caution">
    <text evidence="5">The sequence shown here is derived from an EMBL/GenBank/DDBJ whole genome shotgun (WGS) entry which is preliminary data.</text>
</comment>
<name>A0AAJ2PHD3_STRSU</name>
<feature type="region of interest" description="Disordered" evidence="2">
    <location>
        <begin position="144"/>
        <end position="215"/>
    </location>
</feature>
<gene>
    <name evidence="5" type="ORF">Q7V66_03365</name>
</gene>
<dbReference type="GO" id="GO:0008745">
    <property type="term" value="F:N-acetylmuramoyl-L-alanine amidase activity"/>
    <property type="evidence" value="ECO:0007669"/>
    <property type="project" value="InterPro"/>
</dbReference>
<dbReference type="InterPro" id="IPR013688">
    <property type="entry name" value="GBS_Bsp-like"/>
</dbReference>
<reference evidence="5" key="1">
    <citation type="submission" date="2023-07" db="EMBL/GenBank/DDBJ databases">
        <title>Characterization of virulence traits, antimicrobial resistance genes carried by mobile genetic elements and competence in Streptococcus suis strains isolated in France.</title>
        <authorList>
            <person name="Dechene-Tempier M."/>
            <person name="Marois-Crehan C."/>
            <person name="De Boisseson C."/>
            <person name="Lucas P."/>
            <person name="Bougeard S."/>
            <person name="Libante V."/>
            <person name="Payot S."/>
        </authorList>
    </citation>
    <scope>NUCLEOTIDE SEQUENCE</scope>
    <source>
        <strain evidence="5">1551</strain>
    </source>
</reference>
<feature type="domain" description="MurNAc-LAA" evidence="4">
    <location>
        <begin position="1086"/>
        <end position="1216"/>
    </location>
</feature>
<dbReference type="Proteomes" id="UP001276229">
    <property type="component" value="Unassembled WGS sequence"/>
</dbReference>
<evidence type="ECO:0000313" key="5">
    <source>
        <dbReference type="EMBL" id="MDW8645190.1"/>
    </source>
</evidence>
<feature type="signal peptide" evidence="3">
    <location>
        <begin position="1"/>
        <end position="20"/>
    </location>
</feature>
<feature type="chain" id="PRO_5042545151" evidence="3">
    <location>
        <begin position="21"/>
        <end position="1225"/>
    </location>
</feature>
<dbReference type="InterPro" id="IPR050695">
    <property type="entry name" value="N-acetylmuramoyl_amidase_3"/>
</dbReference>
<accession>A0AAJ2PHD3</accession>
<evidence type="ECO:0000256" key="3">
    <source>
        <dbReference type="SAM" id="SignalP"/>
    </source>
</evidence>
<organism evidence="5 6">
    <name type="scientific">Streptococcus suis</name>
    <dbReference type="NCBI Taxonomy" id="1307"/>
    <lineage>
        <taxon>Bacteria</taxon>
        <taxon>Bacillati</taxon>
        <taxon>Bacillota</taxon>
        <taxon>Bacilli</taxon>
        <taxon>Lactobacillales</taxon>
        <taxon>Streptococcaceae</taxon>
        <taxon>Streptococcus</taxon>
    </lineage>
</organism>
<dbReference type="InterPro" id="IPR002508">
    <property type="entry name" value="MurNAc-LAA_cat"/>
</dbReference>
<dbReference type="Pfam" id="PF08481">
    <property type="entry name" value="GBS_Bsp-like"/>
    <property type="match status" value="8"/>
</dbReference>
<dbReference type="SUPFAM" id="SSF53187">
    <property type="entry name" value="Zn-dependent exopeptidases"/>
    <property type="match status" value="1"/>
</dbReference>
<proteinExistence type="predicted"/>